<dbReference type="InterPro" id="IPR036047">
    <property type="entry name" value="F-box-like_dom_sf"/>
</dbReference>
<evidence type="ECO:0000256" key="1">
    <source>
        <dbReference type="SAM" id="Phobius"/>
    </source>
</evidence>
<dbReference type="InterPro" id="IPR001810">
    <property type="entry name" value="F-box_dom"/>
</dbReference>
<dbReference type="Gene3D" id="3.80.10.10">
    <property type="entry name" value="Ribonuclease Inhibitor"/>
    <property type="match status" value="1"/>
</dbReference>
<dbReference type="Gene3D" id="1.20.1280.50">
    <property type="match status" value="1"/>
</dbReference>
<sequence length="370" mass="42233">MLAIGLASQRMGKSKRGKHKTKFEKMPLSRFLLDGEKLDTNACVPLSYHKVVITKTKWMELPSDILLMIFQKMGPISILTKAILLCRDWLELARNEPLLWRKVDMTCHGKKFGPKYLQDIACIAVNWSAGQLEEFSAEGFGSDDLLQYLADSTSNLKTFSLISCRKISQEALEKTIKRWPLLEEIELTSYCMCPPEFYQTIGLSCPQLKCFRLNTIYIEYPDYDDIDEKDSIAHCIGKTMHNLCSLQLIGSRLTMEGLHAILEGCTKLESLDVRNCYQLTIDQSIQSELERLKHLRLPVESTDDYKFAHHVYSSFAPAVVGRCVPSMRVTMTMTMSVTNTLTVTLTLTLILTLRTILISRMNKLCFMIRS</sequence>
<dbReference type="SUPFAM" id="SSF52047">
    <property type="entry name" value="RNI-like"/>
    <property type="match status" value="1"/>
</dbReference>
<keyword evidence="4" id="KW-1185">Reference proteome</keyword>
<proteinExistence type="predicted"/>
<keyword evidence="1" id="KW-1133">Transmembrane helix</keyword>
<dbReference type="PANTHER" id="PTHR38926:SF2">
    <property type="entry name" value="F-BOX_LRR-REPEAT PROTEIN 21-RELATED"/>
    <property type="match status" value="1"/>
</dbReference>
<gene>
    <name evidence="3" type="ORF">LUZ63_006647</name>
</gene>
<dbReference type="OrthoDB" id="611282at2759"/>
<evidence type="ECO:0000313" key="3">
    <source>
        <dbReference type="EMBL" id="KAJ1698135.1"/>
    </source>
</evidence>
<protein>
    <recommendedName>
        <fullName evidence="2">F-box domain-containing protein</fullName>
    </recommendedName>
</protein>
<evidence type="ECO:0000313" key="4">
    <source>
        <dbReference type="Proteomes" id="UP001151287"/>
    </source>
</evidence>
<dbReference type="PROSITE" id="PS50181">
    <property type="entry name" value="FBOX"/>
    <property type="match status" value="1"/>
</dbReference>
<keyword evidence="1" id="KW-0812">Transmembrane</keyword>
<keyword evidence="1" id="KW-0472">Membrane</keyword>
<dbReference type="Proteomes" id="UP001151287">
    <property type="component" value="Unassembled WGS sequence"/>
</dbReference>
<dbReference type="SMART" id="SM00367">
    <property type="entry name" value="LRR_CC"/>
    <property type="match status" value="2"/>
</dbReference>
<dbReference type="Pfam" id="PF12937">
    <property type="entry name" value="F-box-like"/>
    <property type="match status" value="1"/>
</dbReference>
<dbReference type="PANTHER" id="PTHR38926">
    <property type="entry name" value="F-BOX DOMAIN CONTAINING PROTEIN, EXPRESSED"/>
    <property type="match status" value="1"/>
</dbReference>
<evidence type="ECO:0000259" key="2">
    <source>
        <dbReference type="PROSITE" id="PS50181"/>
    </source>
</evidence>
<feature type="transmembrane region" description="Helical" evidence="1">
    <location>
        <begin position="333"/>
        <end position="353"/>
    </location>
</feature>
<dbReference type="AlphaFoldDB" id="A0A9Q0CQS1"/>
<comment type="caution">
    <text evidence="3">The sequence shown here is derived from an EMBL/GenBank/DDBJ whole genome shotgun (WGS) entry which is preliminary data.</text>
</comment>
<dbReference type="EMBL" id="JAMQYH010000002">
    <property type="protein sequence ID" value="KAJ1698135.1"/>
    <property type="molecule type" value="Genomic_DNA"/>
</dbReference>
<accession>A0A9Q0CQS1</accession>
<dbReference type="InterPro" id="IPR032675">
    <property type="entry name" value="LRR_dom_sf"/>
</dbReference>
<reference evidence="3" key="1">
    <citation type="journal article" date="2022" name="Cell">
        <title>Repeat-based holocentromeres influence genome architecture and karyotype evolution.</title>
        <authorList>
            <person name="Hofstatter P.G."/>
            <person name="Thangavel G."/>
            <person name="Lux T."/>
            <person name="Neumann P."/>
            <person name="Vondrak T."/>
            <person name="Novak P."/>
            <person name="Zhang M."/>
            <person name="Costa L."/>
            <person name="Castellani M."/>
            <person name="Scott A."/>
            <person name="Toegelov H."/>
            <person name="Fuchs J."/>
            <person name="Mata-Sucre Y."/>
            <person name="Dias Y."/>
            <person name="Vanzela A.L.L."/>
            <person name="Huettel B."/>
            <person name="Almeida C.C.S."/>
            <person name="Simkova H."/>
            <person name="Souza G."/>
            <person name="Pedrosa-Harand A."/>
            <person name="Macas J."/>
            <person name="Mayer K.F.X."/>
            <person name="Houben A."/>
            <person name="Marques A."/>
        </authorList>
    </citation>
    <scope>NUCLEOTIDE SEQUENCE</scope>
    <source>
        <strain evidence="3">RhyBre1mFocal</strain>
    </source>
</reference>
<name>A0A9Q0CQS1_9POAL</name>
<feature type="domain" description="F-box" evidence="2">
    <location>
        <begin position="55"/>
        <end position="103"/>
    </location>
</feature>
<organism evidence="3 4">
    <name type="scientific">Rhynchospora breviuscula</name>
    <dbReference type="NCBI Taxonomy" id="2022672"/>
    <lineage>
        <taxon>Eukaryota</taxon>
        <taxon>Viridiplantae</taxon>
        <taxon>Streptophyta</taxon>
        <taxon>Embryophyta</taxon>
        <taxon>Tracheophyta</taxon>
        <taxon>Spermatophyta</taxon>
        <taxon>Magnoliopsida</taxon>
        <taxon>Liliopsida</taxon>
        <taxon>Poales</taxon>
        <taxon>Cyperaceae</taxon>
        <taxon>Cyperoideae</taxon>
        <taxon>Rhynchosporeae</taxon>
        <taxon>Rhynchospora</taxon>
    </lineage>
</organism>
<dbReference type="InterPro" id="IPR006553">
    <property type="entry name" value="Leu-rich_rpt_Cys-con_subtyp"/>
</dbReference>
<dbReference type="SUPFAM" id="SSF81383">
    <property type="entry name" value="F-box domain"/>
    <property type="match status" value="1"/>
</dbReference>